<evidence type="ECO:0000313" key="3">
    <source>
        <dbReference type="EMBL" id="MBE0981586.1"/>
    </source>
</evidence>
<feature type="region of interest" description="Disordered" evidence="1">
    <location>
        <begin position="127"/>
        <end position="146"/>
    </location>
</feature>
<dbReference type="Proteomes" id="UP000640866">
    <property type="component" value="Unassembled WGS sequence"/>
</dbReference>
<dbReference type="EMBL" id="JACZOI010001057">
    <property type="protein sequence ID" value="MBE0981586.1"/>
    <property type="molecule type" value="Genomic_DNA"/>
</dbReference>
<name>A0AAP1RCW1_ECOLX</name>
<accession>A0AAP1RCW1</accession>
<feature type="transmembrane region" description="Helical" evidence="2">
    <location>
        <begin position="66"/>
        <end position="91"/>
    </location>
</feature>
<dbReference type="InterPro" id="IPR021296">
    <property type="entry name" value="DUF2868"/>
</dbReference>
<dbReference type="AlphaFoldDB" id="A0AAP1RCW1"/>
<evidence type="ECO:0000313" key="4">
    <source>
        <dbReference type="Proteomes" id="UP000640866"/>
    </source>
</evidence>
<evidence type="ECO:0000256" key="2">
    <source>
        <dbReference type="SAM" id="Phobius"/>
    </source>
</evidence>
<reference evidence="3" key="1">
    <citation type="submission" date="2020-09" db="EMBL/GenBank/DDBJ databases">
        <title>Emerging polyconal dissemination of OXA-244-producing E. coli in France.</title>
        <authorList>
            <person name="Emeraud C."/>
            <person name="Girlich D."/>
            <person name="Bonnin R.A."/>
            <person name="Jousset A.B."/>
            <person name="Naas T."/>
            <person name="Dortet L."/>
        </authorList>
    </citation>
    <scope>NUCLEOTIDE SEQUENCE</scope>
    <source>
        <strain evidence="3">225E3</strain>
    </source>
</reference>
<proteinExistence type="predicted"/>
<sequence>MLLGLLATRRYGFVWETTILGSDTFIALTQALGALPALLGFPLPDAELIRASGDAALASEAARHAWAGWLVGVLLVYGVLPRALLGLLCLWRWKRGLAHLDLDLDDPGYSLLRERLMPASERLGVSDAAPDWLPEPQGGQSSQEAAGAVMVAVELDDR</sequence>
<keyword evidence="2" id="KW-0812">Transmembrane</keyword>
<keyword evidence="2" id="KW-1133">Transmembrane helix</keyword>
<gene>
    <name evidence="3" type="ORF">IH772_31840</name>
</gene>
<keyword evidence="2" id="KW-0472">Membrane</keyword>
<protein>
    <submittedName>
        <fullName evidence="3">DUF2868 domain-containing protein</fullName>
    </submittedName>
</protein>
<dbReference type="Pfam" id="PF11067">
    <property type="entry name" value="DUF2868"/>
    <property type="match status" value="1"/>
</dbReference>
<organism evidence="3 4">
    <name type="scientific">Escherichia coli</name>
    <dbReference type="NCBI Taxonomy" id="562"/>
    <lineage>
        <taxon>Bacteria</taxon>
        <taxon>Pseudomonadati</taxon>
        <taxon>Pseudomonadota</taxon>
        <taxon>Gammaproteobacteria</taxon>
        <taxon>Enterobacterales</taxon>
        <taxon>Enterobacteriaceae</taxon>
        <taxon>Escherichia</taxon>
    </lineage>
</organism>
<feature type="non-terminal residue" evidence="3">
    <location>
        <position position="158"/>
    </location>
</feature>
<evidence type="ECO:0000256" key="1">
    <source>
        <dbReference type="SAM" id="MobiDB-lite"/>
    </source>
</evidence>
<comment type="caution">
    <text evidence="3">The sequence shown here is derived from an EMBL/GenBank/DDBJ whole genome shotgun (WGS) entry which is preliminary data.</text>
</comment>